<feature type="chain" id="PRO_5047008203" description="Outer membrane protein beta-barrel domain-containing protein" evidence="1">
    <location>
        <begin position="21"/>
        <end position="169"/>
    </location>
</feature>
<evidence type="ECO:0008006" key="4">
    <source>
        <dbReference type="Google" id="ProtNLM"/>
    </source>
</evidence>
<dbReference type="RefSeq" id="WP_281765540.1">
    <property type="nucleotide sequence ID" value="NZ_BRVO01000002.1"/>
</dbReference>
<evidence type="ECO:0000313" key="2">
    <source>
        <dbReference type="EMBL" id="GLB49921.1"/>
    </source>
</evidence>
<comment type="caution">
    <text evidence="2">The sequence shown here is derived from an EMBL/GenBank/DDBJ whole genome shotgun (WGS) entry which is preliminary data.</text>
</comment>
<gene>
    <name evidence="2" type="ORF">Y10_22890</name>
</gene>
<keyword evidence="1" id="KW-0732">Signal</keyword>
<proteinExistence type="predicted"/>
<dbReference type="EMBL" id="BRVO01000002">
    <property type="protein sequence ID" value="GLB49921.1"/>
    <property type="molecule type" value="Genomic_DNA"/>
</dbReference>
<accession>A0ABQ5MKI2</accession>
<dbReference type="SUPFAM" id="SSF56925">
    <property type="entry name" value="OMPA-like"/>
    <property type="match status" value="1"/>
</dbReference>
<evidence type="ECO:0000256" key="1">
    <source>
        <dbReference type="SAM" id="SignalP"/>
    </source>
</evidence>
<feature type="signal peptide" evidence="1">
    <location>
        <begin position="1"/>
        <end position="20"/>
    </location>
</feature>
<dbReference type="Proteomes" id="UP001143543">
    <property type="component" value="Unassembled WGS sequence"/>
</dbReference>
<keyword evidence="3" id="KW-1185">Reference proteome</keyword>
<sequence>MKKLILAAIAVLGFVSFSNAQEGFKVGANVGLPVGDASDYASFSVGLDVAYLAELGDSFYLGGATGFINGFGDDQTVSVAGYTVTAEADDVQYIPVAASARYLFTDAFYVGADLGYGIAITDGLDGGFYYKPKVGYQISDLIGVNVSYVGVAEDGASWNTVNAGVEFSF</sequence>
<protein>
    <recommendedName>
        <fullName evidence="4">Outer membrane protein beta-barrel domain-containing protein</fullName>
    </recommendedName>
</protein>
<reference evidence="2" key="1">
    <citation type="submission" date="2022-07" db="EMBL/GenBank/DDBJ databases">
        <title>Taxonomy of Novel Oxalotrophic and Methylotrophic Bacteria.</title>
        <authorList>
            <person name="Sahin N."/>
            <person name="Tani A."/>
        </authorList>
    </citation>
    <scope>NUCLEOTIDE SEQUENCE</scope>
    <source>
        <strain evidence="2">Y10</strain>
    </source>
</reference>
<dbReference type="InterPro" id="IPR011250">
    <property type="entry name" value="OMP/PagP_B-barrel"/>
</dbReference>
<organism evidence="2 3">
    <name type="scientific">Neptunitalea lumnitzerae</name>
    <dbReference type="NCBI Taxonomy" id="2965509"/>
    <lineage>
        <taxon>Bacteria</taxon>
        <taxon>Pseudomonadati</taxon>
        <taxon>Bacteroidota</taxon>
        <taxon>Flavobacteriia</taxon>
        <taxon>Flavobacteriales</taxon>
        <taxon>Flavobacteriaceae</taxon>
        <taxon>Neptunitalea</taxon>
    </lineage>
</organism>
<name>A0ABQ5MKI2_9FLAO</name>
<evidence type="ECO:0000313" key="3">
    <source>
        <dbReference type="Proteomes" id="UP001143543"/>
    </source>
</evidence>